<feature type="domain" description="Protein kinase" evidence="6">
    <location>
        <begin position="279"/>
        <end position="582"/>
    </location>
</feature>
<feature type="region of interest" description="Disordered" evidence="4">
    <location>
        <begin position="38"/>
        <end position="59"/>
    </location>
</feature>
<dbReference type="AlphaFoldDB" id="A0A8E0S107"/>
<dbReference type="FunFam" id="1.10.510.10:FF:000571">
    <property type="entry name" value="Maternal embryonic leucine zipper kinase"/>
    <property type="match status" value="1"/>
</dbReference>
<evidence type="ECO:0000256" key="1">
    <source>
        <dbReference type="ARBA" id="ARBA00022741"/>
    </source>
</evidence>
<evidence type="ECO:0000256" key="3">
    <source>
        <dbReference type="PROSITE-ProRule" id="PRU10141"/>
    </source>
</evidence>
<protein>
    <submittedName>
        <fullName evidence="7">PAS domain-containing serine/threonine-protein kinase</fullName>
    </submittedName>
</protein>
<evidence type="ECO:0000256" key="5">
    <source>
        <dbReference type="SAM" id="SignalP"/>
    </source>
</evidence>
<organism evidence="7 8">
    <name type="scientific">Fasciolopsis buskii</name>
    <dbReference type="NCBI Taxonomy" id="27845"/>
    <lineage>
        <taxon>Eukaryota</taxon>
        <taxon>Metazoa</taxon>
        <taxon>Spiralia</taxon>
        <taxon>Lophotrochozoa</taxon>
        <taxon>Platyhelminthes</taxon>
        <taxon>Trematoda</taxon>
        <taxon>Digenea</taxon>
        <taxon>Plagiorchiida</taxon>
        <taxon>Echinostomata</taxon>
        <taxon>Echinostomatoidea</taxon>
        <taxon>Fasciolidae</taxon>
        <taxon>Fasciolopsis</taxon>
    </lineage>
</organism>
<dbReference type="PANTHER" id="PTHR24346">
    <property type="entry name" value="MAP/MICROTUBULE AFFINITY-REGULATING KINASE"/>
    <property type="match status" value="1"/>
</dbReference>
<evidence type="ECO:0000256" key="2">
    <source>
        <dbReference type="ARBA" id="ARBA00022840"/>
    </source>
</evidence>
<dbReference type="Gene3D" id="3.30.200.20">
    <property type="entry name" value="Phosphorylase Kinase, domain 1"/>
    <property type="match status" value="1"/>
</dbReference>
<dbReference type="OrthoDB" id="10252171at2759"/>
<evidence type="ECO:0000313" key="8">
    <source>
        <dbReference type="Proteomes" id="UP000728185"/>
    </source>
</evidence>
<dbReference type="GO" id="GO:0005524">
    <property type="term" value="F:ATP binding"/>
    <property type="evidence" value="ECO:0007669"/>
    <property type="project" value="UniProtKB-UniRule"/>
</dbReference>
<feature type="binding site" evidence="3">
    <location>
        <position position="308"/>
    </location>
    <ligand>
        <name>ATP</name>
        <dbReference type="ChEBI" id="CHEBI:30616"/>
    </ligand>
</feature>
<dbReference type="Gene3D" id="1.10.510.10">
    <property type="entry name" value="Transferase(Phosphotransferase) domain 1"/>
    <property type="match status" value="1"/>
</dbReference>
<dbReference type="GO" id="GO:0004674">
    <property type="term" value="F:protein serine/threonine kinase activity"/>
    <property type="evidence" value="ECO:0007669"/>
    <property type="project" value="TreeGrafter"/>
</dbReference>
<dbReference type="PROSITE" id="PS00107">
    <property type="entry name" value="PROTEIN_KINASE_ATP"/>
    <property type="match status" value="1"/>
</dbReference>
<gene>
    <name evidence="7" type="ORF">FBUS_02717</name>
</gene>
<dbReference type="SUPFAM" id="SSF56112">
    <property type="entry name" value="Protein kinase-like (PK-like)"/>
    <property type="match status" value="1"/>
</dbReference>
<proteinExistence type="predicted"/>
<evidence type="ECO:0000259" key="6">
    <source>
        <dbReference type="PROSITE" id="PS50011"/>
    </source>
</evidence>
<keyword evidence="5" id="KW-0732">Signal</keyword>
<reference evidence="7" key="1">
    <citation type="submission" date="2019-05" db="EMBL/GenBank/DDBJ databases">
        <title>Annotation for the trematode Fasciolopsis buski.</title>
        <authorList>
            <person name="Choi Y.-J."/>
        </authorList>
    </citation>
    <scope>NUCLEOTIDE SEQUENCE</scope>
    <source>
        <strain evidence="7">HT</strain>
        <tissue evidence="7">Whole worm</tissue>
    </source>
</reference>
<keyword evidence="2 3" id="KW-0067">ATP-binding</keyword>
<comment type="caution">
    <text evidence="7">The sequence shown here is derived from an EMBL/GenBank/DDBJ whole genome shotgun (WGS) entry which is preliminary data.</text>
</comment>
<dbReference type="SMART" id="SM00220">
    <property type="entry name" value="S_TKc"/>
    <property type="match status" value="1"/>
</dbReference>
<dbReference type="Pfam" id="PF00069">
    <property type="entry name" value="Pkinase"/>
    <property type="match status" value="1"/>
</dbReference>
<feature type="compositionally biased region" description="Polar residues" evidence="4">
    <location>
        <begin position="45"/>
        <end position="59"/>
    </location>
</feature>
<dbReference type="GO" id="GO:0005829">
    <property type="term" value="C:cytosol"/>
    <property type="evidence" value="ECO:0007669"/>
    <property type="project" value="TreeGrafter"/>
</dbReference>
<keyword evidence="1 3" id="KW-0547">Nucleotide-binding</keyword>
<accession>A0A8E0S107</accession>
<dbReference type="PROSITE" id="PS00108">
    <property type="entry name" value="PROTEIN_KINASE_ST"/>
    <property type="match status" value="1"/>
</dbReference>
<dbReference type="EMBL" id="LUCM01001815">
    <property type="protein sequence ID" value="KAA0198316.1"/>
    <property type="molecule type" value="Genomic_DNA"/>
</dbReference>
<evidence type="ECO:0000256" key="4">
    <source>
        <dbReference type="SAM" id="MobiDB-lite"/>
    </source>
</evidence>
<dbReference type="InterPro" id="IPR017441">
    <property type="entry name" value="Protein_kinase_ATP_BS"/>
</dbReference>
<dbReference type="InterPro" id="IPR011009">
    <property type="entry name" value="Kinase-like_dom_sf"/>
</dbReference>
<evidence type="ECO:0000313" key="7">
    <source>
        <dbReference type="EMBL" id="KAA0198316.1"/>
    </source>
</evidence>
<dbReference type="GO" id="GO:0005634">
    <property type="term" value="C:nucleus"/>
    <property type="evidence" value="ECO:0007669"/>
    <property type="project" value="TreeGrafter"/>
</dbReference>
<dbReference type="PROSITE" id="PS50011">
    <property type="entry name" value="PROTEIN_KINASE_DOM"/>
    <property type="match status" value="1"/>
</dbReference>
<dbReference type="PANTHER" id="PTHR24346:SF51">
    <property type="entry name" value="PAS DOMAIN-CONTAINING SERINE_THREONINE-PROTEIN KINASE"/>
    <property type="match status" value="1"/>
</dbReference>
<keyword evidence="7" id="KW-0808">Transferase</keyword>
<feature type="signal peptide" evidence="5">
    <location>
        <begin position="1"/>
        <end position="19"/>
    </location>
</feature>
<dbReference type="InterPro" id="IPR000719">
    <property type="entry name" value="Prot_kinase_dom"/>
</dbReference>
<keyword evidence="7" id="KW-0418">Kinase</keyword>
<dbReference type="GO" id="GO:0045719">
    <property type="term" value="P:negative regulation of glycogen biosynthetic process"/>
    <property type="evidence" value="ECO:0007669"/>
    <property type="project" value="TreeGrafter"/>
</dbReference>
<keyword evidence="8" id="KW-1185">Reference proteome</keyword>
<dbReference type="GO" id="GO:0035556">
    <property type="term" value="P:intracellular signal transduction"/>
    <property type="evidence" value="ECO:0007669"/>
    <property type="project" value="TreeGrafter"/>
</dbReference>
<dbReference type="InterPro" id="IPR008271">
    <property type="entry name" value="Ser/Thr_kinase_AS"/>
</dbReference>
<sequence length="606" mass="68990">MLLFGIRVLFSHWSWFSDASFSDLFFCAPLPLKRSLQDPLGGGQNDTRNLQSQKRSGSESVINGCEHGDELIHHSFASVADQNNSSLAGSTPERLNITTGLVKCKSLSDTVPSDSSIISSEYISVREVEFSQGLEELMSVLPDADAESTILCSSRTQLPSPKPKLSLRLTPTEDLSESDCKNKDRMPSETCNDWGCLKIQSTMDERWSYSVLEEGSKQTIILQLSANLTKMFCFNFDLIIQDCFAYQIYDTFPMIDGLESPSPTSRYSTQEKETFYLKYKMSRIIGRGAFGFVRLGVRLRDNRNVVIKMIRGDRLPRDNLLMVPKREIIGNDLTMDENVQPILPLNLHTRYQDLHNRTNLMKSDERLDDFTTQESICRVPREIWILKQIRHPHIVQMLDWADDGEANYFLVMPSHGLGMDLFEFIDRRPIMDESLGSYMFRQLASAVSYIHSIQLVHRDIKDENLIINEVFQLKLIDFGSAVPASTGAKLSGICGTAEYCSPEVLTEKAYDPFAADIWATGITLHTLMTGENPFGTPEEILQHDLRLPNWMSKGLRETLLGMLESDCTKRLTAKEIERFPWVRQEVNIEKYNFSSVLKHNSEFTLF</sequence>
<dbReference type="Proteomes" id="UP000728185">
    <property type="component" value="Unassembled WGS sequence"/>
</dbReference>
<name>A0A8E0S107_9TREM</name>
<feature type="chain" id="PRO_5034846629" evidence="5">
    <location>
        <begin position="20"/>
        <end position="606"/>
    </location>
</feature>